<evidence type="ECO:0000313" key="1">
    <source>
        <dbReference type="EMBL" id="QPG49219.1"/>
    </source>
</evidence>
<reference evidence="1 4" key="3">
    <citation type="journal article" date="2020" name="Nat. Commun.">
        <title>The structures of two archaeal type IV pili illuminate evolutionary relationships.</title>
        <authorList>
            <person name="Wang F."/>
            <person name="Baquero D.P."/>
            <person name="Su Z."/>
            <person name="Beltran L.C."/>
            <person name="Prangishvili D."/>
            <person name="Krupovic M."/>
            <person name="Egelman E.H."/>
        </authorList>
    </citation>
    <scope>NUCLEOTIDE SEQUENCE [LARGE SCALE GENOMIC DNA]</scope>
    <source>
        <strain evidence="1 4">POZ149</strain>
    </source>
</reference>
<evidence type="ECO:0000313" key="3">
    <source>
        <dbReference type="Proteomes" id="UP000076770"/>
    </source>
</evidence>
<dbReference type="GeneID" id="24780178"/>
<proteinExistence type="predicted"/>
<organism evidence="2 3">
    <name type="scientific">Saccharolobus solfataricus</name>
    <name type="common">Sulfolobus solfataricus</name>
    <dbReference type="NCBI Taxonomy" id="2287"/>
    <lineage>
        <taxon>Archaea</taxon>
        <taxon>Thermoproteota</taxon>
        <taxon>Thermoprotei</taxon>
        <taxon>Sulfolobales</taxon>
        <taxon>Sulfolobaceae</taxon>
        <taxon>Saccharolobus</taxon>
    </lineage>
</organism>
<protein>
    <submittedName>
        <fullName evidence="2">Uncharacterized protein</fullName>
    </submittedName>
</protein>
<dbReference type="PATRIC" id="fig|2287.9.peg.828"/>
<accession>A0A157SZD5</accession>
<reference evidence="2" key="2">
    <citation type="submission" date="2016-04" db="EMBL/GenBank/DDBJ databases">
        <authorList>
            <person name="Evans L.H."/>
            <person name="Alamgir A."/>
            <person name="Owens N."/>
            <person name="Weber N.D."/>
            <person name="Virtaneva K."/>
            <person name="Barbian K."/>
            <person name="Babar A."/>
            <person name="Rosenke K."/>
        </authorList>
    </citation>
    <scope>NUCLEOTIDE SEQUENCE</scope>
    <source>
        <strain evidence="2">P1</strain>
    </source>
</reference>
<name>A0A157SZD5_SACSO</name>
<dbReference type="OrthoDB" id="44149at2157"/>
<dbReference type="EMBL" id="LT549890">
    <property type="protein sequence ID" value="SAI84379.1"/>
    <property type="molecule type" value="Genomic_DNA"/>
</dbReference>
<dbReference type="EMBL" id="CP050869">
    <property type="protein sequence ID" value="QPG49219.1"/>
    <property type="molecule type" value="Genomic_DNA"/>
</dbReference>
<gene>
    <name evidence="1" type="ORF">HFC64_04545</name>
    <name evidence="2" type="ORF">SSOP1_0825</name>
</gene>
<dbReference type="AlphaFoldDB" id="A0A157SZD5"/>
<dbReference type="RefSeq" id="WP_158011688.1">
    <property type="nucleotide sequence ID" value="NZ_LT549890.1"/>
</dbReference>
<dbReference type="Proteomes" id="UP000594632">
    <property type="component" value="Chromosome"/>
</dbReference>
<reference evidence="3" key="1">
    <citation type="submission" date="2016-04" db="EMBL/GenBank/DDBJ databases">
        <authorList>
            <person name="Shah S.A."/>
            <person name="Garrett R.A."/>
        </authorList>
    </citation>
    <scope>NUCLEOTIDE SEQUENCE [LARGE SCALE GENOMIC DNA]</scope>
    <source>
        <strain evidence="3">ATCC 35091 / DSM 1616 / JCM 8930 / NBRC 15331 / P1</strain>
    </source>
</reference>
<sequence>MESRNVVLNFNSVSNAQTPYTTYSFSSSNTIVIDNKSGIIIRFKPHWTRVEYHEGKVIIYRDEDGSVSIVEVEYEDE</sequence>
<evidence type="ECO:0000313" key="4">
    <source>
        <dbReference type="Proteomes" id="UP000594632"/>
    </source>
</evidence>
<evidence type="ECO:0000313" key="2">
    <source>
        <dbReference type="EMBL" id="SAI84379.1"/>
    </source>
</evidence>
<dbReference type="Proteomes" id="UP000076770">
    <property type="component" value="Chromosome i"/>
</dbReference>